<dbReference type="Gene3D" id="3.40.309.10">
    <property type="entry name" value="Aldehyde Dehydrogenase, Chain A, domain 2"/>
    <property type="match status" value="1"/>
</dbReference>
<keyword evidence="3" id="KW-0520">NAD</keyword>
<evidence type="ECO:0000256" key="5">
    <source>
        <dbReference type="PROSITE-ProRule" id="PRU10007"/>
    </source>
</evidence>
<evidence type="ECO:0000256" key="1">
    <source>
        <dbReference type="ARBA" id="ARBA00009986"/>
    </source>
</evidence>
<evidence type="ECO:0000256" key="3">
    <source>
        <dbReference type="ARBA" id="ARBA00023027"/>
    </source>
</evidence>
<comment type="similarity">
    <text evidence="1 4 6">Belongs to the aldehyde dehydrogenase family.</text>
</comment>
<dbReference type="InterPro" id="IPR012394">
    <property type="entry name" value="Aldehyde_DH_NAD(P)"/>
</dbReference>
<protein>
    <recommendedName>
        <fullName evidence="4">Aldehyde dehydrogenase</fullName>
    </recommendedName>
</protein>
<evidence type="ECO:0000259" key="7">
    <source>
        <dbReference type="Pfam" id="PF00171"/>
    </source>
</evidence>
<evidence type="ECO:0000256" key="4">
    <source>
        <dbReference type="PIRNR" id="PIRNR036492"/>
    </source>
</evidence>
<comment type="caution">
    <text evidence="8">The sequence shown here is derived from an EMBL/GenBank/DDBJ whole genome shotgun (WGS) entry which is preliminary data.</text>
</comment>
<sequence length="472" mass="50129">MNALTPEATAASLLTAQRAAHGADPTPDRAVRIDRLDRIARMLDEHAADFVQAISQDFGNRSAHETLLAEVGVLSTSITHTKRHLRGWMKTRRPGTSLAYLPASNRLMRQPLGVVGVVSPWNYPLQLSIGPAIGAVAAGNRVLIKPSELAPAFAALLEKLVAKFFKPEEIAVVCGDAQLGAAFCALPFDHLVFTGSTAVGRKVAAAAAPNLTPLTLELGGKSPCIIDRSADLKAIAPRIAFGKLMNAGQTCIAPDYLLVPAGQGAAVAQALKAEVAKMYPTIESNPDYTAIISPRHRARLQQLVDDAKAQGATIVPLSDDATPPGSRKFAPVAVLNTTPAMQIMQEEIFGPLLPIVEVSGTAEAIARINAGERPLALYWFGSDGAAREQVLRNTIAGGVTINDCLWHIGQESQPFGGVGASGMGAYHGEHGFRAFSKEKPVFVQSSLSGIPLLYPPYGRVFAFMLKLIRFIA</sequence>
<evidence type="ECO:0000313" key="9">
    <source>
        <dbReference type="Proteomes" id="UP001285263"/>
    </source>
</evidence>
<dbReference type="InterPro" id="IPR016163">
    <property type="entry name" value="Ald_DH_C"/>
</dbReference>
<evidence type="ECO:0000313" key="8">
    <source>
        <dbReference type="EMBL" id="MDY0746023.1"/>
    </source>
</evidence>
<dbReference type="GO" id="GO:0050269">
    <property type="term" value="F:coniferyl-aldehyde dehydrogenase [NAD(P)+] activity"/>
    <property type="evidence" value="ECO:0007669"/>
    <property type="project" value="UniProtKB-EC"/>
</dbReference>
<reference evidence="8 9" key="1">
    <citation type="submission" date="2023-11" db="EMBL/GenBank/DDBJ databases">
        <title>Paucibacter sp. nov., isolated from fresh soil in Korea.</title>
        <authorList>
            <person name="Le N.T.T."/>
        </authorList>
    </citation>
    <scope>NUCLEOTIDE SEQUENCE [LARGE SCALE GENOMIC DNA]</scope>
    <source>
        <strain evidence="8 9">R3-3</strain>
    </source>
</reference>
<dbReference type="InterPro" id="IPR016162">
    <property type="entry name" value="Ald_DH_N"/>
</dbReference>
<accession>A0ABU5DI89</accession>
<dbReference type="EMBL" id="JAXCLA010000005">
    <property type="protein sequence ID" value="MDY0746023.1"/>
    <property type="molecule type" value="Genomic_DNA"/>
</dbReference>
<keyword evidence="9" id="KW-1185">Reference proteome</keyword>
<feature type="domain" description="Aldehyde dehydrogenase" evidence="7">
    <location>
        <begin position="7"/>
        <end position="439"/>
    </location>
</feature>
<dbReference type="InterPro" id="IPR029510">
    <property type="entry name" value="Ald_DH_CS_GLU"/>
</dbReference>
<dbReference type="Proteomes" id="UP001285263">
    <property type="component" value="Unassembled WGS sequence"/>
</dbReference>
<evidence type="ECO:0000256" key="6">
    <source>
        <dbReference type="RuleBase" id="RU003345"/>
    </source>
</evidence>
<dbReference type="InterPro" id="IPR016161">
    <property type="entry name" value="Ald_DH/histidinol_DH"/>
</dbReference>
<evidence type="ECO:0000256" key="2">
    <source>
        <dbReference type="ARBA" id="ARBA00023002"/>
    </source>
</evidence>
<dbReference type="Gene3D" id="3.40.605.10">
    <property type="entry name" value="Aldehyde Dehydrogenase, Chain A, domain 1"/>
    <property type="match status" value="1"/>
</dbReference>
<feature type="active site" evidence="5">
    <location>
        <position position="217"/>
    </location>
</feature>
<dbReference type="PROSITE" id="PS00070">
    <property type="entry name" value="ALDEHYDE_DEHYDR_CYS"/>
    <property type="match status" value="1"/>
</dbReference>
<dbReference type="InterPro" id="IPR016160">
    <property type="entry name" value="Ald_DH_CS_CYS"/>
</dbReference>
<dbReference type="SUPFAM" id="SSF53720">
    <property type="entry name" value="ALDH-like"/>
    <property type="match status" value="1"/>
</dbReference>
<dbReference type="RefSeq" id="WP_320423926.1">
    <property type="nucleotide sequence ID" value="NZ_JAXCLA010000005.1"/>
</dbReference>
<name>A0ABU5DI89_9BURK</name>
<dbReference type="PANTHER" id="PTHR43570:SF20">
    <property type="entry name" value="ALDEHYDE DEHYDROGENASE ALDX-RELATED"/>
    <property type="match status" value="1"/>
</dbReference>
<dbReference type="CDD" id="cd07133">
    <property type="entry name" value="ALDH_CALDH_CalB"/>
    <property type="match status" value="1"/>
</dbReference>
<organism evidence="8 9">
    <name type="scientific">Roseateles agri</name>
    <dbReference type="NCBI Taxonomy" id="3098619"/>
    <lineage>
        <taxon>Bacteria</taxon>
        <taxon>Pseudomonadati</taxon>
        <taxon>Pseudomonadota</taxon>
        <taxon>Betaproteobacteria</taxon>
        <taxon>Burkholderiales</taxon>
        <taxon>Sphaerotilaceae</taxon>
        <taxon>Roseateles</taxon>
    </lineage>
</organism>
<dbReference type="PROSITE" id="PS00687">
    <property type="entry name" value="ALDEHYDE_DEHYDR_GLU"/>
    <property type="match status" value="1"/>
</dbReference>
<dbReference type="Pfam" id="PF00171">
    <property type="entry name" value="Aldedh"/>
    <property type="match status" value="1"/>
</dbReference>
<keyword evidence="2 4" id="KW-0560">Oxidoreductase</keyword>
<dbReference type="PIRSF" id="PIRSF036492">
    <property type="entry name" value="ALDH"/>
    <property type="match status" value="1"/>
</dbReference>
<dbReference type="InterPro" id="IPR015590">
    <property type="entry name" value="Aldehyde_DH_dom"/>
</dbReference>
<proteinExistence type="inferred from homology"/>
<gene>
    <name evidence="8" type="ORF">SNE35_15990</name>
</gene>
<dbReference type="PANTHER" id="PTHR43570">
    <property type="entry name" value="ALDEHYDE DEHYDROGENASE"/>
    <property type="match status" value="1"/>
</dbReference>